<sequence length="875" mass="99968">MEAEDNVEYSSLHRGGANFSKVSFVPLTFLIFYGVSGGPFGVEDTVRAAGPFLALVGYLIFPIVWSIPESLITAELSTMFPENGGYVVWVSKSFGTYWGFQLGWVKWMSGVVDNALYPVLFLDYIKSSVPALANGLPRTIAILALVIALTYLNYRGLTIVAWVATVLAIFSLLPFVIMGFITLPKLEPSRWFVVDLENVQWGLYLNTLFWNLNYWDSVSTMSGEVEDPGKTIPKALFYALPLVVSVYFFPLLFGTGAVPLHRDLWSDGYFSDIAKIIGGVWLRLWVQGASAVSNMGMFLAEMSGDSYQLLGMAERGMLPDFFAKRSRYGTPLISILFSASGVVLLSCLSFQEIVAAENFMNCFGMILEFLSFVKLRIKYPAASRPYRIPLGTIGSILICLPPTLFLLVVIALCSFKVMIVSFLAILVGLIMQPCLVYCDKKKWLSFSVSSDLVELQTNYHQKWEMRWLDVYTEQHNEELLSLISYCSFTYTFTDPQESPSQQDLKRLKLIQLLSIIKTLIKPLDDDQLLSPLFIMLSSNLFRPLPPPIHSVVSVLPDDDDLVSNPTPSWPHLQIVYDIFLRIVSRTCVESLRIYIDHAFLLSLLALFQSEDQRERDNLKNVFHRIYSKLTFYRPFMRKTMHDVFLHYVFETDQRHPGIGELLEIWGTIINGFSVPLKEEHKFFLNRVLVPLHKPKGMQVYHRQLAYCVSQFVQKEPELGEVVLRGILKYWPITNCQKEVLFIGELEELVETVDPQLYKELALPLCTKITKCLNSWNSQVAERALYVWNNEQFWKMASQAMEQVFPVLVEGMEKNLQGHWSKSVRQLTENVKGMLEALAPFLYSKCLLQLEIQEAGERIEEMRRKEIWEKIENAAM</sequence>
<evidence type="ECO:0000256" key="6">
    <source>
        <dbReference type="ARBA" id="ARBA00022989"/>
    </source>
</evidence>
<protein>
    <recommendedName>
        <fullName evidence="12">Amino acid transporter</fullName>
    </recommendedName>
</protein>
<evidence type="ECO:0000256" key="1">
    <source>
        <dbReference type="ARBA" id="ARBA00004651"/>
    </source>
</evidence>
<feature type="transmembrane region" description="Helical" evidence="9">
    <location>
        <begin position="48"/>
        <end position="67"/>
    </location>
</feature>
<evidence type="ECO:0000256" key="3">
    <source>
        <dbReference type="ARBA" id="ARBA00022475"/>
    </source>
</evidence>
<organism evidence="10 11">
    <name type="scientific">Solanum tuberosum</name>
    <name type="common">Potato</name>
    <dbReference type="NCBI Taxonomy" id="4113"/>
    <lineage>
        <taxon>Eukaryota</taxon>
        <taxon>Viridiplantae</taxon>
        <taxon>Streptophyta</taxon>
        <taxon>Embryophyta</taxon>
        <taxon>Tracheophyta</taxon>
        <taxon>Spermatophyta</taxon>
        <taxon>Magnoliopsida</taxon>
        <taxon>eudicotyledons</taxon>
        <taxon>Gunneridae</taxon>
        <taxon>Pentapetalae</taxon>
        <taxon>asterids</taxon>
        <taxon>lamiids</taxon>
        <taxon>Solanales</taxon>
        <taxon>Solanaceae</taxon>
        <taxon>Solanoideae</taxon>
        <taxon>Solaneae</taxon>
        <taxon>Solanum</taxon>
    </lineage>
</organism>
<keyword evidence="2" id="KW-0813">Transport</keyword>
<keyword evidence="11" id="KW-1185">Reference proteome</keyword>
<keyword evidence="7 9" id="KW-0472">Membrane</keyword>
<dbReference type="InterPro" id="IPR044566">
    <property type="entry name" value="RMV1-like"/>
</dbReference>
<dbReference type="Pfam" id="PF13520">
    <property type="entry name" value="AA_permease_2"/>
    <property type="match status" value="1"/>
</dbReference>
<name>A0ABQ7VUX9_SOLTU</name>
<gene>
    <name evidence="10" type="ORF">KY290_015551</name>
</gene>
<feature type="transmembrane region" description="Helical" evidence="9">
    <location>
        <begin position="160"/>
        <end position="183"/>
    </location>
</feature>
<keyword evidence="5" id="KW-0769">Symport</keyword>
<feature type="transmembrane region" description="Helical" evidence="9">
    <location>
        <begin position="236"/>
        <end position="260"/>
    </location>
</feature>
<dbReference type="Gene3D" id="1.25.10.10">
    <property type="entry name" value="Leucine-rich Repeat Variant"/>
    <property type="match status" value="1"/>
</dbReference>
<dbReference type="EMBL" id="JAIVGD010000011">
    <property type="protein sequence ID" value="KAH0771570.1"/>
    <property type="molecule type" value="Genomic_DNA"/>
</dbReference>
<dbReference type="InterPro" id="IPR002554">
    <property type="entry name" value="PP2A_B56"/>
</dbReference>
<comment type="caution">
    <text evidence="10">The sequence shown here is derived from an EMBL/GenBank/DDBJ whole genome shotgun (WGS) entry which is preliminary data.</text>
</comment>
<dbReference type="Pfam" id="PF01603">
    <property type="entry name" value="B56"/>
    <property type="match status" value="1"/>
</dbReference>
<dbReference type="Proteomes" id="UP000826656">
    <property type="component" value="Unassembled WGS sequence"/>
</dbReference>
<dbReference type="SUPFAM" id="SSF48371">
    <property type="entry name" value="ARM repeat"/>
    <property type="match status" value="1"/>
</dbReference>
<evidence type="ECO:0000313" key="11">
    <source>
        <dbReference type="Proteomes" id="UP000826656"/>
    </source>
</evidence>
<feature type="transmembrane region" description="Helical" evidence="9">
    <location>
        <begin position="22"/>
        <end position="42"/>
    </location>
</feature>
<evidence type="ECO:0000256" key="2">
    <source>
        <dbReference type="ARBA" id="ARBA00022448"/>
    </source>
</evidence>
<dbReference type="PANTHER" id="PTHR45826">
    <property type="entry name" value="POLYAMINE TRANSPORTER PUT1"/>
    <property type="match status" value="1"/>
</dbReference>
<reference evidence="10 11" key="1">
    <citation type="journal article" date="2021" name="bioRxiv">
        <title>Chromosome-scale and haplotype-resolved genome assembly of a tetraploid potato cultivar.</title>
        <authorList>
            <person name="Sun H."/>
            <person name="Jiao W.-B."/>
            <person name="Krause K."/>
            <person name="Campoy J.A."/>
            <person name="Goel M."/>
            <person name="Folz-Donahue K."/>
            <person name="Kukat C."/>
            <person name="Huettel B."/>
            <person name="Schneeberger K."/>
        </authorList>
    </citation>
    <scope>NUCLEOTIDE SEQUENCE [LARGE SCALE GENOMIC DNA]</scope>
    <source>
        <strain evidence="10">SolTubOtavaFocal</strain>
        <tissue evidence="10">Leaves</tissue>
    </source>
</reference>
<feature type="transmembrane region" description="Helical" evidence="9">
    <location>
        <begin position="389"/>
        <end position="412"/>
    </location>
</feature>
<comment type="subcellular location">
    <subcellularLocation>
        <location evidence="1">Cell membrane</location>
        <topology evidence="1">Multi-pass membrane protein</topology>
    </subcellularLocation>
</comment>
<accession>A0ABQ7VUX9</accession>
<proteinExistence type="inferred from homology"/>
<dbReference type="PANTHER" id="PTHR45826:SF4">
    <property type="entry name" value="NEUTRAL AMINO ACID TRANSPORTER"/>
    <property type="match status" value="1"/>
</dbReference>
<comment type="similarity">
    <text evidence="8">Belongs to the amino acid-polyamine-organocation (APC) superfamily. Polyamine:cation symporter (PHS) (TC 2.A.3.12) family.</text>
</comment>
<evidence type="ECO:0000256" key="7">
    <source>
        <dbReference type="ARBA" id="ARBA00023136"/>
    </source>
</evidence>
<dbReference type="InterPro" id="IPR002293">
    <property type="entry name" value="AA/rel_permease1"/>
</dbReference>
<evidence type="ECO:0000256" key="9">
    <source>
        <dbReference type="SAM" id="Phobius"/>
    </source>
</evidence>
<feature type="transmembrane region" description="Helical" evidence="9">
    <location>
        <begin position="418"/>
        <end position="438"/>
    </location>
</feature>
<evidence type="ECO:0000313" key="10">
    <source>
        <dbReference type="EMBL" id="KAH0771570.1"/>
    </source>
</evidence>
<dbReference type="InterPro" id="IPR016024">
    <property type="entry name" value="ARM-type_fold"/>
</dbReference>
<keyword evidence="4 9" id="KW-0812">Transmembrane</keyword>
<dbReference type="Gene3D" id="1.20.1740.10">
    <property type="entry name" value="Amino acid/polyamine transporter I"/>
    <property type="match status" value="1"/>
</dbReference>
<feature type="transmembrane region" description="Helical" evidence="9">
    <location>
        <begin position="135"/>
        <end position="154"/>
    </location>
</feature>
<dbReference type="InterPro" id="IPR011989">
    <property type="entry name" value="ARM-like"/>
</dbReference>
<evidence type="ECO:0000256" key="8">
    <source>
        <dbReference type="ARBA" id="ARBA00024041"/>
    </source>
</evidence>
<feature type="transmembrane region" description="Helical" evidence="9">
    <location>
        <begin position="332"/>
        <end position="352"/>
    </location>
</feature>
<evidence type="ECO:0008006" key="12">
    <source>
        <dbReference type="Google" id="ProtNLM"/>
    </source>
</evidence>
<keyword evidence="3" id="KW-1003">Cell membrane</keyword>
<evidence type="ECO:0000256" key="4">
    <source>
        <dbReference type="ARBA" id="ARBA00022692"/>
    </source>
</evidence>
<keyword evidence="6 9" id="KW-1133">Transmembrane helix</keyword>
<evidence type="ECO:0000256" key="5">
    <source>
        <dbReference type="ARBA" id="ARBA00022847"/>
    </source>
</evidence>